<proteinExistence type="predicted"/>
<organism evidence="2 3">
    <name type="scientific">Microthyrium microscopicum</name>
    <dbReference type="NCBI Taxonomy" id="703497"/>
    <lineage>
        <taxon>Eukaryota</taxon>
        <taxon>Fungi</taxon>
        <taxon>Dikarya</taxon>
        <taxon>Ascomycota</taxon>
        <taxon>Pezizomycotina</taxon>
        <taxon>Dothideomycetes</taxon>
        <taxon>Dothideomycetes incertae sedis</taxon>
        <taxon>Microthyriales</taxon>
        <taxon>Microthyriaceae</taxon>
        <taxon>Microthyrium</taxon>
    </lineage>
</organism>
<dbReference type="SUPFAM" id="SSF55729">
    <property type="entry name" value="Acyl-CoA N-acyltransferases (Nat)"/>
    <property type="match status" value="1"/>
</dbReference>
<evidence type="ECO:0000313" key="2">
    <source>
        <dbReference type="EMBL" id="KAF2665821.1"/>
    </source>
</evidence>
<reference evidence="2" key="1">
    <citation type="journal article" date="2020" name="Stud. Mycol.">
        <title>101 Dothideomycetes genomes: a test case for predicting lifestyles and emergence of pathogens.</title>
        <authorList>
            <person name="Haridas S."/>
            <person name="Albert R."/>
            <person name="Binder M."/>
            <person name="Bloem J."/>
            <person name="Labutti K."/>
            <person name="Salamov A."/>
            <person name="Andreopoulos B."/>
            <person name="Baker S."/>
            <person name="Barry K."/>
            <person name="Bills G."/>
            <person name="Bluhm B."/>
            <person name="Cannon C."/>
            <person name="Castanera R."/>
            <person name="Culley D."/>
            <person name="Daum C."/>
            <person name="Ezra D."/>
            <person name="Gonzalez J."/>
            <person name="Henrissat B."/>
            <person name="Kuo A."/>
            <person name="Liang C."/>
            <person name="Lipzen A."/>
            <person name="Lutzoni F."/>
            <person name="Magnuson J."/>
            <person name="Mondo S."/>
            <person name="Nolan M."/>
            <person name="Ohm R."/>
            <person name="Pangilinan J."/>
            <person name="Park H.-J."/>
            <person name="Ramirez L."/>
            <person name="Alfaro M."/>
            <person name="Sun H."/>
            <person name="Tritt A."/>
            <person name="Yoshinaga Y."/>
            <person name="Zwiers L.-H."/>
            <person name="Turgeon B."/>
            <person name="Goodwin S."/>
            <person name="Spatafora J."/>
            <person name="Crous P."/>
            <person name="Grigoriev I."/>
        </authorList>
    </citation>
    <scope>NUCLEOTIDE SEQUENCE</scope>
    <source>
        <strain evidence="2">CBS 115976</strain>
    </source>
</reference>
<evidence type="ECO:0000313" key="3">
    <source>
        <dbReference type="Proteomes" id="UP000799302"/>
    </source>
</evidence>
<accession>A0A6A6U2J8</accession>
<dbReference type="PROSITE" id="PS51186">
    <property type="entry name" value="GNAT"/>
    <property type="match status" value="1"/>
</dbReference>
<dbReference type="InterPro" id="IPR016181">
    <property type="entry name" value="Acyl_CoA_acyltransferase"/>
</dbReference>
<dbReference type="Gene3D" id="3.40.630.30">
    <property type="match status" value="1"/>
</dbReference>
<feature type="domain" description="N-acetyltransferase" evidence="1">
    <location>
        <begin position="89"/>
        <end position="232"/>
    </location>
</feature>
<dbReference type="EMBL" id="MU004240">
    <property type="protein sequence ID" value="KAF2665821.1"/>
    <property type="molecule type" value="Genomic_DNA"/>
</dbReference>
<dbReference type="AlphaFoldDB" id="A0A6A6U2J8"/>
<keyword evidence="3" id="KW-1185">Reference proteome</keyword>
<protein>
    <recommendedName>
        <fullName evidence="1">N-acetyltransferase domain-containing protein</fullName>
    </recommendedName>
</protein>
<dbReference type="PANTHER" id="PTHR42791:SF2">
    <property type="entry name" value="N-ACETYLTRANSFERASE DOMAIN-CONTAINING PROTEIN"/>
    <property type="match status" value="1"/>
</dbReference>
<dbReference type="PANTHER" id="PTHR42791">
    <property type="entry name" value="GNAT FAMILY ACETYLTRANSFERASE"/>
    <property type="match status" value="1"/>
</dbReference>
<name>A0A6A6U2J8_9PEZI</name>
<sequence length="242" mass="27376">MSLNETTSSNLRVREATLDDVDGWVTAMLAGYEIDHQFVYRYPFRKQYPEDARSASAAVFKNFIANPNTVPLVAEAPIERPDGSSTGKWTIAAIACWEWRSIDDVENEAHPSSFSAPGTTRRDMDPQRQKVFIDAIVASEKRHFGPEWGRSRIELQDLACDPRFSRRGAGTALTRWGLRKAQDQGLPVMLTASPLGRLIYKKLGFQDLEYVECGIEGEEEKVGTWVMVWTPQGWEKPEQHAQ</sequence>
<dbReference type="OrthoDB" id="4738875at2759"/>
<dbReference type="InterPro" id="IPR000182">
    <property type="entry name" value="GNAT_dom"/>
</dbReference>
<gene>
    <name evidence="2" type="ORF">BT63DRAFT_76829</name>
</gene>
<dbReference type="GO" id="GO:0016747">
    <property type="term" value="F:acyltransferase activity, transferring groups other than amino-acyl groups"/>
    <property type="evidence" value="ECO:0007669"/>
    <property type="project" value="InterPro"/>
</dbReference>
<dbReference type="InterPro" id="IPR052523">
    <property type="entry name" value="Trichothecene_AcTrans"/>
</dbReference>
<evidence type="ECO:0000259" key="1">
    <source>
        <dbReference type="PROSITE" id="PS51186"/>
    </source>
</evidence>
<dbReference type="Proteomes" id="UP000799302">
    <property type="component" value="Unassembled WGS sequence"/>
</dbReference>